<protein>
    <submittedName>
        <fullName evidence="2">SDR family oxidoreductase</fullName>
    </submittedName>
</protein>
<evidence type="ECO:0000313" key="2">
    <source>
        <dbReference type="EMBL" id="MDN5201304.1"/>
    </source>
</evidence>
<reference evidence="2" key="1">
    <citation type="submission" date="2023-06" db="EMBL/GenBank/DDBJ databases">
        <title>Genomic of Parafulvivirga corallium.</title>
        <authorList>
            <person name="Wang G."/>
        </authorList>
    </citation>
    <scope>NUCLEOTIDE SEQUENCE</scope>
    <source>
        <strain evidence="2">BMA10</strain>
    </source>
</reference>
<sequence>MKILILGGTGRTGIWTVKEAIARGHEVVALARNPTKIPYRFDRLTIIKGTPEDQEAIAKAIQGCNAVISTLNISRKSDFPWAKLRTPQDFLARMISLLIPLCTTNGINRLIIVSAWGARESNQEIPGWFRWFINNSNIGYAYKQHGLQEEMLEKSELNWTSVRPVGLTNSKKRKEIRVSFHGKPKPKLTISRRNVARFMLDALEKELYIKEKPTISEI</sequence>
<organism evidence="2 3">
    <name type="scientific">Splendidivirga corallicola</name>
    <dbReference type="NCBI Taxonomy" id="3051826"/>
    <lineage>
        <taxon>Bacteria</taxon>
        <taxon>Pseudomonadati</taxon>
        <taxon>Bacteroidota</taxon>
        <taxon>Cytophagia</taxon>
        <taxon>Cytophagales</taxon>
        <taxon>Splendidivirgaceae</taxon>
        <taxon>Splendidivirga</taxon>
    </lineage>
</organism>
<dbReference type="Proteomes" id="UP001172082">
    <property type="component" value="Unassembled WGS sequence"/>
</dbReference>
<dbReference type="Pfam" id="PF13460">
    <property type="entry name" value="NAD_binding_10"/>
    <property type="match status" value="1"/>
</dbReference>
<dbReference type="RefSeq" id="WP_346751330.1">
    <property type="nucleotide sequence ID" value="NZ_JAUJEA010000002.1"/>
</dbReference>
<dbReference type="EMBL" id="JAUJEA010000002">
    <property type="protein sequence ID" value="MDN5201304.1"/>
    <property type="molecule type" value="Genomic_DNA"/>
</dbReference>
<dbReference type="PANTHER" id="PTHR15020">
    <property type="entry name" value="FLAVIN REDUCTASE-RELATED"/>
    <property type="match status" value="1"/>
</dbReference>
<accession>A0ABT8KKQ6</accession>
<dbReference type="SUPFAM" id="SSF51735">
    <property type="entry name" value="NAD(P)-binding Rossmann-fold domains"/>
    <property type="match status" value="1"/>
</dbReference>
<evidence type="ECO:0000259" key="1">
    <source>
        <dbReference type="Pfam" id="PF13460"/>
    </source>
</evidence>
<feature type="domain" description="NAD(P)-binding" evidence="1">
    <location>
        <begin position="7"/>
        <end position="205"/>
    </location>
</feature>
<dbReference type="CDD" id="cd05244">
    <property type="entry name" value="BVR-B_like_SDR_a"/>
    <property type="match status" value="1"/>
</dbReference>
<dbReference type="InterPro" id="IPR016040">
    <property type="entry name" value="NAD(P)-bd_dom"/>
</dbReference>
<keyword evidence="3" id="KW-1185">Reference proteome</keyword>
<name>A0ABT8KKQ6_9BACT</name>
<gene>
    <name evidence="2" type="ORF">QQ008_08025</name>
</gene>
<dbReference type="Gene3D" id="3.40.50.720">
    <property type="entry name" value="NAD(P)-binding Rossmann-like Domain"/>
    <property type="match status" value="1"/>
</dbReference>
<dbReference type="InterPro" id="IPR036291">
    <property type="entry name" value="NAD(P)-bd_dom_sf"/>
</dbReference>
<dbReference type="PANTHER" id="PTHR15020:SF50">
    <property type="entry name" value="UPF0659 PROTEIN YMR090W"/>
    <property type="match status" value="1"/>
</dbReference>
<comment type="caution">
    <text evidence="2">The sequence shown here is derived from an EMBL/GenBank/DDBJ whole genome shotgun (WGS) entry which is preliminary data.</text>
</comment>
<proteinExistence type="predicted"/>
<evidence type="ECO:0000313" key="3">
    <source>
        <dbReference type="Proteomes" id="UP001172082"/>
    </source>
</evidence>